<reference evidence="13" key="1">
    <citation type="submission" date="2017-02" db="EMBL/GenBank/DDBJ databases">
        <title>Comparative genomics and description of representatives of a novel lineage of planctomycetes thriving in anoxic sediments.</title>
        <authorList>
            <person name="Spring S."/>
            <person name="Bunk B."/>
            <person name="Sproer C."/>
        </authorList>
    </citation>
    <scope>NUCLEOTIDE SEQUENCE [LARGE SCALE GENOMIC DNA]</scope>
    <source>
        <strain evidence="13">ST-NAGAB-D1</strain>
    </source>
</reference>
<evidence type="ECO:0000259" key="11">
    <source>
        <dbReference type="SMART" id="SM00831"/>
    </source>
</evidence>
<evidence type="ECO:0000256" key="2">
    <source>
        <dbReference type="ARBA" id="ARBA00022553"/>
    </source>
</evidence>
<organism evidence="12 13">
    <name type="scientific">Anaerohalosphaera lusitana</name>
    <dbReference type="NCBI Taxonomy" id="1936003"/>
    <lineage>
        <taxon>Bacteria</taxon>
        <taxon>Pseudomonadati</taxon>
        <taxon>Planctomycetota</taxon>
        <taxon>Phycisphaerae</taxon>
        <taxon>Sedimentisphaerales</taxon>
        <taxon>Anaerohalosphaeraceae</taxon>
        <taxon>Anaerohalosphaera</taxon>
    </lineage>
</organism>
<dbReference type="Pfam" id="PF13246">
    <property type="entry name" value="Cation_ATPase"/>
    <property type="match status" value="1"/>
</dbReference>
<protein>
    <submittedName>
        <fullName evidence="12">Calcium-transporting ATPase</fullName>
        <ecNumber evidence="12">3.6.3.8</ecNumber>
    </submittedName>
</protein>
<dbReference type="PROSITE" id="PS00154">
    <property type="entry name" value="ATPASE_E1_E2"/>
    <property type="match status" value="1"/>
</dbReference>
<feature type="domain" description="Cation-transporting P-type ATPase N-terminal" evidence="11">
    <location>
        <begin position="14"/>
        <end position="88"/>
    </location>
</feature>
<feature type="transmembrane region" description="Helical" evidence="10">
    <location>
        <begin position="68"/>
        <end position="86"/>
    </location>
</feature>
<dbReference type="SUPFAM" id="SSF81653">
    <property type="entry name" value="Calcium ATPase, transduction domain A"/>
    <property type="match status" value="1"/>
</dbReference>
<feature type="transmembrane region" description="Helical" evidence="10">
    <location>
        <begin position="287"/>
        <end position="308"/>
    </location>
</feature>
<evidence type="ECO:0000256" key="7">
    <source>
        <dbReference type="ARBA" id="ARBA00022967"/>
    </source>
</evidence>
<keyword evidence="13" id="KW-1185">Reference proteome</keyword>
<dbReference type="SUPFAM" id="SSF81660">
    <property type="entry name" value="Metal cation-transporting ATPase, ATP-binding domain N"/>
    <property type="match status" value="1"/>
</dbReference>
<dbReference type="Gene3D" id="3.40.50.1000">
    <property type="entry name" value="HAD superfamily/HAD-like"/>
    <property type="match status" value="1"/>
</dbReference>
<dbReference type="SFLD" id="SFLDG00002">
    <property type="entry name" value="C1.7:_P-type_atpase_like"/>
    <property type="match status" value="1"/>
</dbReference>
<keyword evidence="6" id="KW-0460">Magnesium</keyword>
<evidence type="ECO:0000256" key="6">
    <source>
        <dbReference type="ARBA" id="ARBA00022842"/>
    </source>
</evidence>
<dbReference type="Pfam" id="PF00690">
    <property type="entry name" value="Cation_ATPase_N"/>
    <property type="match status" value="1"/>
</dbReference>
<feature type="transmembrane region" description="Helical" evidence="10">
    <location>
        <begin position="92"/>
        <end position="111"/>
    </location>
</feature>
<dbReference type="InterPro" id="IPR004014">
    <property type="entry name" value="ATPase_P-typ_cation-transptr_N"/>
</dbReference>
<feature type="transmembrane region" description="Helical" evidence="10">
    <location>
        <begin position="727"/>
        <end position="750"/>
    </location>
</feature>
<keyword evidence="4" id="KW-0547">Nucleotide-binding</keyword>
<evidence type="ECO:0000256" key="10">
    <source>
        <dbReference type="SAM" id="Phobius"/>
    </source>
</evidence>
<dbReference type="PANTHER" id="PTHR42861">
    <property type="entry name" value="CALCIUM-TRANSPORTING ATPASE"/>
    <property type="match status" value="1"/>
</dbReference>
<dbReference type="EMBL" id="CP019791">
    <property type="protein sequence ID" value="AQT67890.1"/>
    <property type="molecule type" value="Genomic_DNA"/>
</dbReference>
<dbReference type="InterPro" id="IPR018303">
    <property type="entry name" value="ATPase_P-typ_P_site"/>
</dbReference>
<dbReference type="AlphaFoldDB" id="A0A1U9NJY0"/>
<dbReference type="InterPro" id="IPR008250">
    <property type="entry name" value="ATPase_P-typ_transduc_dom_A_sf"/>
</dbReference>
<sequence>MASAHKEGNAFIETPWVQTAEDCLARAKTDPSKGLSDAEADHRRQTWGMNRLKESQNKSTWQILVNQFKSMIVAVLILAAIASFAFGDWIEGVAILIVVVINTVIGLFMELKAVRSMEALRQMEQITTTVLRDGSAQRIDAAHLVPGDIIILEAGDIVSSDMRLLEAAKLRVDESMLTGESVAVYKSTEPIDNESTPVADRKNMLFKGTALVGGSGKAVVTATGMMTELGHISELTEQSDEEEFTPLEKRLGQFGKKLLWITFGIVIVVGAVGVFQGRDMVTMIKTAVALAIAAIPEGLPIVATIAMARGMLRMARRNAIVKKLAAVETLGGTNVICTDKTGTLTENKMTVTQLALPEGKIDVHAQKSETGSYFEKDGGFIDPGEDAVLAEMLKVFVLCNNASLHEEEDKAVGDPLEVALLEAAAKADMHRPELADRMPEEREEAFDPSIRKMATFNREVDELYVAVKGAAEAVLEVSTHVREDGGAAELDEAKRDEWLDLNEKMAREGLRVLSAAYKTVSSTDEEPYEGLTFLGLIGMMDPPRQDVDKAIEKCHHAGLRVVMVTGDQKETAGYIASAIGLAHNDGDEIIEGKDIRPVEELSDDERDRFVRSHVFARVSPEQKLNLIGIHRKAGSVVAMTGDGVNDAPSLQNADIGIAMGGRGTQVAQEASDMVLKDDAFSTIVAAIEHGRIIFDNIRKFVVYLLSGNAGEIMIVFFASLLGLPMPILPLQILFLNIISDVFPALALGLSEGSGDEMNRPPRDSSEPVLTLKHWGGVFGWGLLIAVPVLAVFVWCLEGLEWNTESAVTISFLSLAFGRLWHIFNMRDQRSHFIKNEIVRNRYVWYALGLCTLLLLGLVYLPVISDVLQLTQPAVHGWTLIIAVSLIPYVLGQLFREIPMGESK</sequence>
<dbReference type="GO" id="GO:0016020">
    <property type="term" value="C:membrane"/>
    <property type="evidence" value="ECO:0007669"/>
    <property type="project" value="InterPro"/>
</dbReference>
<evidence type="ECO:0000313" key="12">
    <source>
        <dbReference type="EMBL" id="AQT67890.1"/>
    </source>
</evidence>
<dbReference type="GO" id="GO:0005524">
    <property type="term" value="F:ATP binding"/>
    <property type="evidence" value="ECO:0007669"/>
    <property type="project" value="UniProtKB-KW"/>
</dbReference>
<dbReference type="InterPro" id="IPR023299">
    <property type="entry name" value="ATPase_P-typ_cyto_dom_N"/>
</dbReference>
<dbReference type="Pfam" id="PF00122">
    <property type="entry name" value="E1-E2_ATPase"/>
    <property type="match status" value="1"/>
</dbReference>
<feature type="transmembrane region" description="Helical" evidence="10">
    <location>
        <begin position="806"/>
        <end position="823"/>
    </location>
</feature>
<dbReference type="FunFam" id="3.40.50.1000:FF:000001">
    <property type="entry name" value="Phospholipid-transporting ATPase IC"/>
    <property type="match status" value="1"/>
</dbReference>
<dbReference type="FunFam" id="2.70.150.10:FF:000160">
    <property type="entry name" value="Sarcoplasmic/endoplasmic reticulum calcium ATPase 1"/>
    <property type="match status" value="1"/>
</dbReference>
<dbReference type="EC" id="3.6.3.8" evidence="12"/>
<keyword evidence="12" id="KW-0378">Hydrolase</keyword>
<feature type="transmembrane region" description="Helical" evidence="10">
    <location>
        <begin position="700"/>
        <end position="721"/>
    </location>
</feature>
<dbReference type="Proteomes" id="UP000189674">
    <property type="component" value="Chromosome"/>
</dbReference>
<dbReference type="NCBIfam" id="TIGR01494">
    <property type="entry name" value="ATPase_P-type"/>
    <property type="match status" value="2"/>
</dbReference>
<dbReference type="KEGG" id="alus:STSP2_01042"/>
<keyword evidence="5" id="KW-0067">ATP-binding</keyword>
<evidence type="ECO:0000256" key="5">
    <source>
        <dbReference type="ARBA" id="ARBA00022840"/>
    </source>
</evidence>
<keyword evidence="8 10" id="KW-1133">Transmembrane helix</keyword>
<dbReference type="SMART" id="SM00831">
    <property type="entry name" value="Cation_ATPase_N"/>
    <property type="match status" value="1"/>
</dbReference>
<dbReference type="InterPro" id="IPR044492">
    <property type="entry name" value="P_typ_ATPase_HD_dom"/>
</dbReference>
<feature type="transmembrane region" description="Helical" evidence="10">
    <location>
        <begin position="258"/>
        <end position="275"/>
    </location>
</feature>
<keyword evidence="7" id="KW-1278">Translocase</keyword>
<comment type="subcellular location">
    <subcellularLocation>
        <location evidence="1">Endomembrane system</location>
        <topology evidence="1">Multi-pass membrane protein</topology>
    </subcellularLocation>
</comment>
<evidence type="ECO:0000256" key="3">
    <source>
        <dbReference type="ARBA" id="ARBA00022692"/>
    </source>
</evidence>
<keyword evidence="2" id="KW-0597">Phosphoprotein</keyword>
<dbReference type="InterPro" id="IPR006068">
    <property type="entry name" value="ATPase_P-typ_cation-transptr_C"/>
</dbReference>
<feature type="transmembrane region" description="Helical" evidence="10">
    <location>
        <begin position="874"/>
        <end position="894"/>
    </location>
</feature>
<dbReference type="PRINTS" id="PR00120">
    <property type="entry name" value="HATPASE"/>
</dbReference>
<dbReference type="SFLD" id="SFLDF00027">
    <property type="entry name" value="p-type_atpase"/>
    <property type="match status" value="1"/>
</dbReference>
<dbReference type="GO" id="GO:0012505">
    <property type="term" value="C:endomembrane system"/>
    <property type="evidence" value="ECO:0007669"/>
    <property type="project" value="UniProtKB-SubCell"/>
</dbReference>
<keyword evidence="9 10" id="KW-0472">Membrane</keyword>
<feature type="transmembrane region" description="Helical" evidence="10">
    <location>
        <begin position="843"/>
        <end position="862"/>
    </location>
</feature>
<evidence type="ECO:0000313" key="13">
    <source>
        <dbReference type="Proteomes" id="UP000189674"/>
    </source>
</evidence>
<accession>A0A1U9NJY0</accession>
<dbReference type="InterPro" id="IPR023298">
    <property type="entry name" value="ATPase_P-typ_TM_dom_sf"/>
</dbReference>
<proteinExistence type="predicted"/>
<gene>
    <name evidence="12" type="primary">yloB</name>
    <name evidence="12" type="ORF">STSP2_01042</name>
</gene>
<dbReference type="STRING" id="1936003.STSP2_01042"/>
<evidence type="ECO:0000256" key="1">
    <source>
        <dbReference type="ARBA" id="ARBA00004127"/>
    </source>
</evidence>
<dbReference type="RefSeq" id="WP_146660419.1">
    <property type="nucleotide sequence ID" value="NZ_CP019791.1"/>
</dbReference>
<name>A0A1U9NJY0_9BACT</name>
<dbReference type="OrthoDB" id="211392at2"/>
<keyword evidence="3 10" id="KW-0812">Transmembrane</keyword>
<dbReference type="InterPro" id="IPR001757">
    <property type="entry name" value="P_typ_ATPase"/>
</dbReference>
<dbReference type="SUPFAM" id="SSF56784">
    <property type="entry name" value="HAD-like"/>
    <property type="match status" value="1"/>
</dbReference>
<dbReference type="Gene3D" id="3.40.1110.10">
    <property type="entry name" value="Calcium-transporting ATPase, cytoplasmic domain N"/>
    <property type="match status" value="1"/>
</dbReference>
<dbReference type="InterPro" id="IPR023214">
    <property type="entry name" value="HAD_sf"/>
</dbReference>
<dbReference type="SFLD" id="SFLDS00003">
    <property type="entry name" value="Haloacid_Dehalogenase"/>
    <property type="match status" value="1"/>
</dbReference>
<dbReference type="SUPFAM" id="SSF81665">
    <property type="entry name" value="Calcium ATPase, transmembrane domain M"/>
    <property type="match status" value="1"/>
</dbReference>
<dbReference type="InterPro" id="IPR036412">
    <property type="entry name" value="HAD-like_sf"/>
</dbReference>
<dbReference type="PRINTS" id="PR00119">
    <property type="entry name" value="CATATPASE"/>
</dbReference>
<evidence type="ECO:0000256" key="8">
    <source>
        <dbReference type="ARBA" id="ARBA00022989"/>
    </source>
</evidence>
<feature type="transmembrane region" description="Helical" evidence="10">
    <location>
        <begin position="771"/>
        <end position="794"/>
    </location>
</feature>
<dbReference type="InterPro" id="IPR059000">
    <property type="entry name" value="ATPase_P-type_domA"/>
</dbReference>
<dbReference type="GO" id="GO:0016887">
    <property type="term" value="F:ATP hydrolysis activity"/>
    <property type="evidence" value="ECO:0007669"/>
    <property type="project" value="InterPro"/>
</dbReference>
<dbReference type="Gene3D" id="1.20.1110.10">
    <property type="entry name" value="Calcium-transporting ATPase, transmembrane domain"/>
    <property type="match status" value="1"/>
</dbReference>
<evidence type="ECO:0000256" key="4">
    <source>
        <dbReference type="ARBA" id="ARBA00022741"/>
    </source>
</evidence>
<dbReference type="Gene3D" id="2.70.150.10">
    <property type="entry name" value="Calcium-transporting ATPase, cytoplasmic transduction domain A"/>
    <property type="match status" value="1"/>
</dbReference>
<dbReference type="Pfam" id="PF00689">
    <property type="entry name" value="Cation_ATPase_C"/>
    <property type="match status" value="1"/>
</dbReference>
<evidence type="ECO:0000256" key="9">
    <source>
        <dbReference type="ARBA" id="ARBA00023136"/>
    </source>
</evidence>